<accession>A0A8K0E6E1</accession>
<keyword evidence="1" id="KW-0812">Transmembrane</keyword>
<dbReference type="EMBL" id="VOIH02000008">
    <property type="protein sequence ID" value="KAF3440808.1"/>
    <property type="molecule type" value="Genomic_DNA"/>
</dbReference>
<keyword evidence="1" id="KW-0472">Membrane</keyword>
<keyword evidence="3" id="KW-1185">Reference proteome</keyword>
<dbReference type="AlphaFoldDB" id="A0A8K0E6E1"/>
<proteinExistence type="predicted"/>
<reference evidence="2" key="1">
    <citation type="submission" date="2020-03" db="EMBL/GenBank/DDBJ databases">
        <title>A high-quality chromosome-level genome assembly of a woody plant with both climbing and erect habits, Rhamnella rubrinervis.</title>
        <authorList>
            <person name="Lu Z."/>
            <person name="Yang Y."/>
            <person name="Zhu X."/>
            <person name="Sun Y."/>
        </authorList>
    </citation>
    <scope>NUCLEOTIDE SEQUENCE</scope>
    <source>
        <strain evidence="2">BYM</strain>
        <tissue evidence="2">Leaf</tissue>
    </source>
</reference>
<gene>
    <name evidence="2" type="ORF">FNV43_RR19094</name>
</gene>
<dbReference type="Proteomes" id="UP000796880">
    <property type="component" value="Unassembled WGS sequence"/>
</dbReference>
<sequence>MSSAATFYLVNDWSWSQQVASLRTVLCSVLDLLLWVSSISSTCSLLPYASAVVFHRALTMRKELIMVSWAKLFIRGFTATRGFW</sequence>
<evidence type="ECO:0000256" key="1">
    <source>
        <dbReference type="SAM" id="Phobius"/>
    </source>
</evidence>
<organism evidence="2 3">
    <name type="scientific">Rhamnella rubrinervis</name>
    <dbReference type="NCBI Taxonomy" id="2594499"/>
    <lineage>
        <taxon>Eukaryota</taxon>
        <taxon>Viridiplantae</taxon>
        <taxon>Streptophyta</taxon>
        <taxon>Embryophyta</taxon>
        <taxon>Tracheophyta</taxon>
        <taxon>Spermatophyta</taxon>
        <taxon>Magnoliopsida</taxon>
        <taxon>eudicotyledons</taxon>
        <taxon>Gunneridae</taxon>
        <taxon>Pentapetalae</taxon>
        <taxon>rosids</taxon>
        <taxon>fabids</taxon>
        <taxon>Rosales</taxon>
        <taxon>Rhamnaceae</taxon>
        <taxon>rhamnoid group</taxon>
        <taxon>Rhamneae</taxon>
        <taxon>Rhamnella</taxon>
    </lineage>
</organism>
<feature type="transmembrane region" description="Helical" evidence="1">
    <location>
        <begin position="32"/>
        <end position="54"/>
    </location>
</feature>
<keyword evidence="1" id="KW-1133">Transmembrane helix</keyword>
<name>A0A8K0E6E1_9ROSA</name>
<evidence type="ECO:0000313" key="3">
    <source>
        <dbReference type="Proteomes" id="UP000796880"/>
    </source>
</evidence>
<comment type="caution">
    <text evidence="2">The sequence shown here is derived from an EMBL/GenBank/DDBJ whole genome shotgun (WGS) entry which is preliminary data.</text>
</comment>
<evidence type="ECO:0000313" key="2">
    <source>
        <dbReference type="EMBL" id="KAF3440808.1"/>
    </source>
</evidence>
<protein>
    <submittedName>
        <fullName evidence="2">Uncharacterized protein</fullName>
    </submittedName>
</protein>